<evidence type="ECO:0000256" key="1">
    <source>
        <dbReference type="ARBA" id="ARBA00008356"/>
    </source>
</evidence>
<sequence length="682" mass="76596">MSCRATRARSAKLVLGEPVEQTRKITDVFKVTRGRGRPQKKLIDGRAEHLCSPPKRAKKATEGHVSRSAKKALFPSAVVEQQPMDEKQQSTPEVVKAEVPPTVEVKPDIPVPTSLKLENRSEVAHTAEVKSASEDPLLSKADELREKLNSVAGQNKARARIRNVAELQAVLAQKGAARKIHEQVQRNKSKQVEEHANLLKSPVKTVPKGSAVVKIKSKGKSEAIKKLVPSSTTVVPEFVLPTHKTPAKQSLEEHVFEYGKASRLVEEVKRNSALPLPRQYERLHESFQSCDRVVSIYTTQGRRCVVSEVRKNVEKNTQISFTRKNLAQMIHVYPTCYEVRLEKRRNIFGGDGEPHGKMELVMAANLVDDLNDYMLPDTPVKSDEPLPTVTPSKLMSPRKKVITALPRDPVIDARPRLEGWRMTCRSHVFKHKLVEIVKRFHKKFLERLGCDLKDDEHAKLRRFHPKFDLDQECAEIREAELPEEDSDKGERLFGMKDYLATVDTSVALPKAVEAAIEELKSPVKKLITSNSSVPLSPRQFAEKQASKPKGAMSLIERIKAKEAAKKAAEKLKDPVVEKKKDLLERILHGLLRCITTYFAFKKVRSMEINVLAEQVAPTFVAKVELGGRKYLQLKENNYNGIENVLQEELTRLRAGPPSVAAAPQTETVKPEGEKKTAVRSLF</sequence>
<dbReference type="GO" id="GO:0030174">
    <property type="term" value="P:regulation of DNA-templated DNA replication initiation"/>
    <property type="evidence" value="ECO:0007669"/>
    <property type="project" value="InterPro"/>
</dbReference>
<dbReference type="InterPro" id="IPR036390">
    <property type="entry name" value="WH_DNA-bd_sf"/>
</dbReference>
<organism evidence="7">
    <name type="scientific">Nippostrongylus brasiliensis</name>
    <name type="common">Rat hookworm</name>
    <dbReference type="NCBI Taxonomy" id="27835"/>
    <lineage>
        <taxon>Eukaryota</taxon>
        <taxon>Metazoa</taxon>
        <taxon>Ecdysozoa</taxon>
        <taxon>Nematoda</taxon>
        <taxon>Chromadorea</taxon>
        <taxon>Rhabditida</taxon>
        <taxon>Rhabditina</taxon>
        <taxon>Rhabditomorpha</taxon>
        <taxon>Strongyloidea</taxon>
        <taxon>Heligmosomidae</taxon>
        <taxon>Nippostrongylus</taxon>
    </lineage>
</organism>
<feature type="domain" description="CDT1 Geminin-binding" evidence="4">
    <location>
        <begin position="276"/>
        <end position="483"/>
    </location>
</feature>
<dbReference type="InterPro" id="IPR032054">
    <property type="entry name" value="Cdt1_C"/>
</dbReference>
<dbReference type="GO" id="GO:0005634">
    <property type="term" value="C:nucleus"/>
    <property type="evidence" value="ECO:0007669"/>
    <property type="project" value="TreeGrafter"/>
</dbReference>
<proteinExistence type="inferred from homology"/>
<dbReference type="EMBL" id="UYSL01000283">
    <property type="protein sequence ID" value="VDL63365.1"/>
    <property type="molecule type" value="Genomic_DNA"/>
</dbReference>
<dbReference type="GO" id="GO:0000278">
    <property type="term" value="P:mitotic cell cycle"/>
    <property type="evidence" value="ECO:0007669"/>
    <property type="project" value="TreeGrafter"/>
</dbReference>
<dbReference type="SUPFAM" id="SSF46785">
    <property type="entry name" value="Winged helix' DNA-binding domain"/>
    <property type="match status" value="1"/>
</dbReference>
<reference evidence="5 6" key="2">
    <citation type="submission" date="2018-11" db="EMBL/GenBank/DDBJ databases">
        <authorList>
            <consortium name="Pathogen Informatics"/>
        </authorList>
    </citation>
    <scope>NUCLEOTIDE SEQUENCE [LARGE SCALE GENOMIC DNA]</scope>
</reference>
<dbReference type="Proteomes" id="UP000271162">
    <property type="component" value="Unassembled WGS sequence"/>
</dbReference>
<dbReference type="WBParaSite" id="NBR_0000058601-mRNA-1">
    <property type="protein sequence ID" value="NBR_0000058601-mRNA-1"/>
    <property type="gene ID" value="NBR_0000058601"/>
</dbReference>
<keyword evidence="2" id="KW-0131">Cell cycle</keyword>
<comment type="similarity">
    <text evidence="1">Belongs to the Cdt1 family.</text>
</comment>
<keyword evidence="6" id="KW-1185">Reference proteome</keyword>
<dbReference type="Pfam" id="PF08839">
    <property type="entry name" value="CDT1"/>
    <property type="match status" value="1"/>
</dbReference>
<dbReference type="Pfam" id="PF16679">
    <property type="entry name" value="CDT1_C"/>
    <property type="match status" value="1"/>
</dbReference>
<evidence type="ECO:0000256" key="3">
    <source>
        <dbReference type="SAM" id="MobiDB-lite"/>
    </source>
</evidence>
<dbReference type="InterPro" id="IPR038090">
    <property type="entry name" value="Cdt1_C_WH_dom_sf"/>
</dbReference>
<dbReference type="Gene3D" id="1.10.10.1420">
    <property type="entry name" value="DNA replication factor Cdt1, C-terminal WH domain"/>
    <property type="match status" value="1"/>
</dbReference>
<evidence type="ECO:0000256" key="2">
    <source>
        <dbReference type="ARBA" id="ARBA00023306"/>
    </source>
</evidence>
<evidence type="ECO:0000313" key="6">
    <source>
        <dbReference type="Proteomes" id="UP000271162"/>
    </source>
</evidence>
<reference evidence="7" key="1">
    <citation type="submission" date="2017-02" db="UniProtKB">
        <authorList>
            <consortium name="WormBaseParasite"/>
        </authorList>
    </citation>
    <scope>IDENTIFICATION</scope>
</reference>
<dbReference type="PANTHER" id="PTHR28637:SF1">
    <property type="entry name" value="DNA REPLICATION FACTOR CDT1"/>
    <property type="match status" value="1"/>
</dbReference>
<gene>
    <name evidence="5" type="ORF">NBR_LOCUS587</name>
</gene>
<dbReference type="GO" id="GO:0000076">
    <property type="term" value="P:DNA replication checkpoint signaling"/>
    <property type="evidence" value="ECO:0007669"/>
    <property type="project" value="TreeGrafter"/>
</dbReference>
<dbReference type="PANTHER" id="PTHR28637">
    <property type="entry name" value="DNA REPLICATION FACTOR CDT1"/>
    <property type="match status" value="1"/>
</dbReference>
<dbReference type="GO" id="GO:0071163">
    <property type="term" value="P:DNA replication preinitiation complex assembly"/>
    <property type="evidence" value="ECO:0007669"/>
    <property type="project" value="InterPro"/>
</dbReference>
<accession>A0A0N4XDI7</accession>
<name>A0A0N4XDI7_NIPBR</name>
<dbReference type="AlphaFoldDB" id="A0A0N4XDI7"/>
<evidence type="ECO:0000259" key="4">
    <source>
        <dbReference type="SMART" id="SM01075"/>
    </source>
</evidence>
<protein>
    <submittedName>
        <fullName evidence="7">CDT1 domain-containing protein</fullName>
    </submittedName>
</protein>
<evidence type="ECO:0000313" key="7">
    <source>
        <dbReference type="WBParaSite" id="NBR_0000058601-mRNA-1"/>
    </source>
</evidence>
<evidence type="ECO:0000313" key="5">
    <source>
        <dbReference type="EMBL" id="VDL63365.1"/>
    </source>
</evidence>
<feature type="region of interest" description="Disordered" evidence="3">
    <location>
        <begin position="656"/>
        <end position="675"/>
    </location>
</feature>
<dbReference type="InterPro" id="IPR045173">
    <property type="entry name" value="Cdt1"/>
</dbReference>
<feature type="region of interest" description="Disordered" evidence="3">
    <location>
        <begin position="50"/>
        <end position="69"/>
    </location>
</feature>
<dbReference type="GO" id="GO:0070182">
    <property type="term" value="F:DNA polymerase binding"/>
    <property type="evidence" value="ECO:0007669"/>
    <property type="project" value="TreeGrafter"/>
</dbReference>
<dbReference type="STRING" id="27835.A0A0N4XDI7"/>
<dbReference type="GO" id="GO:0003677">
    <property type="term" value="F:DNA binding"/>
    <property type="evidence" value="ECO:0007669"/>
    <property type="project" value="InterPro"/>
</dbReference>
<dbReference type="OMA" id="GMRTPTK"/>
<dbReference type="SMART" id="SM01075">
    <property type="entry name" value="CDT1"/>
    <property type="match status" value="1"/>
</dbReference>
<dbReference type="InterPro" id="IPR014939">
    <property type="entry name" value="CDT1_Gemini-bd-like"/>
</dbReference>